<keyword evidence="3" id="KW-1003">Cell membrane</keyword>
<dbReference type="EMBL" id="CP030280">
    <property type="protein sequence ID" value="AWY98665.1"/>
    <property type="molecule type" value="Genomic_DNA"/>
</dbReference>
<keyword evidence="4 7" id="KW-0812">Transmembrane</keyword>
<evidence type="ECO:0000256" key="7">
    <source>
        <dbReference type="RuleBase" id="RU363032"/>
    </source>
</evidence>
<gene>
    <name evidence="9" type="ORF">DQQ01_11430</name>
</gene>
<organism evidence="9 10">
    <name type="scientific">Blautia argi</name>
    <dbReference type="NCBI Taxonomy" id="1912897"/>
    <lineage>
        <taxon>Bacteria</taxon>
        <taxon>Bacillati</taxon>
        <taxon>Bacillota</taxon>
        <taxon>Clostridia</taxon>
        <taxon>Lachnospirales</taxon>
        <taxon>Lachnospiraceae</taxon>
        <taxon>Blautia</taxon>
    </lineage>
</organism>
<keyword evidence="6 7" id="KW-0472">Membrane</keyword>
<feature type="transmembrane region" description="Helical" evidence="7">
    <location>
        <begin position="193"/>
        <end position="215"/>
    </location>
</feature>
<dbReference type="PROSITE" id="PS50928">
    <property type="entry name" value="ABC_TM1"/>
    <property type="match status" value="1"/>
</dbReference>
<evidence type="ECO:0000256" key="3">
    <source>
        <dbReference type="ARBA" id="ARBA00022475"/>
    </source>
</evidence>
<feature type="transmembrane region" description="Helical" evidence="7">
    <location>
        <begin position="118"/>
        <end position="139"/>
    </location>
</feature>
<name>A0A2Z4UC62_9FIRM</name>
<dbReference type="RefSeq" id="WP_111920151.1">
    <property type="nucleotide sequence ID" value="NZ_CAUWHR010000026.1"/>
</dbReference>
<evidence type="ECO:0000256" key="6">
    <source>
        <dbReference type="ARBA" id="ARBA00023136"/>
    </source>
</evidence>
<evidence type="ECO:0000256" key="2">
    <source>
        <dbReference type="ARBA" id="ARBA00022448"/>
    </source>
</evidence>
<keyword evidence="2 7" id="KW-0813">Transport</keyword>
<feature type="transmembrane region" description="Helical" evidence="7">
    <location>
        <begin position="251"/>
        <end position="272"/>
    </location>
</feature>
<dbReference type="SUPFAM" id="SSF161098">
    <property type="entry name" value="MetI-like"/>
    <property type="match status" value="1"/>
</dbReference>
<dbReference type="Gene3D" id="1.10.3720.10">
    <property type="entry name" value="MetI-like"/>
    <property type="match status" value="1"/>
</dbReference>
<dbReference type="GO" id="GO:0005886">
    <property type="term" value="C:plasma membrane"/>
    <property type="evidence" value="ECO:0007669"/>
    <property type="project" value="UniProtKB-SubCell"/>
</dbReference>
<accession>A0A2Z4UC62</accession>
<keyword evidence="10" id="KW-1185">Reference proteome</keyword>
<evidence type="ECO:0000313" key="9">
    <source>
        <dbReference type="EMBL" id="AWY98665.1"/>
    </source>
</evidence>
<protein>
    <submittedName>
        <fullName evidence="9">Arabinose transporter permease</fullName>
    </submittedName>
</protein>
<feature type="transmembrane region" description="Helical" evidence="7">
    <location>
        <begin position="79"/>
        <end position="106"/>
    </location>
</feature>
<dbReference type="KEGG" id="blau:DQQ01_11430"/>
<sequence length="287" mass="32300">MAAEAIGKSQKRKNKMATICMVIFFTILAILIVIPVYAIVLASFKPGNHLLQYGLNLNLDVANMTLDNYVLLFTGSHDYWIWFGNSLLLTVLTVVLTLLVSSFVAYGFAAYDFKGKNFFFVIVLIILSIPFEVIMLPLYKQISSWGMMDNYAAVIVPFLAHASTIFFFRQYLLGLPKSLIEAGRIDGCTEYGIFFRLIVPIMKPAFSAMAILNGMNAWNNYLWPLLVIRSSEKYTLTIGLNTLINPYGDNYSLLVVGSVFSIIPIFILFICFQRYFIEGMTAGAVKE</sequence>
<dbReference type="PANTHER" id="PTHR43744:SF2">
    <property type="entry name" value="ARABINOOLIGOSACCHARIDES TRANSPORT SYSTEM PERMEASE PROTEIN ARAQ"/>
    <property type="match status" value="1"/>
</dbReference>
<comment type="subcellular location">
    <subcellularLocation>
        <location evidence="1 7">Cell membrane</location>
        <topology evidence="1 7">Multi-pass membrane protein</topology>
    </subcellularLocation>
</comment>
<dbReference type="InterPro" id="IPR000515">
    <property type="entry name" value="MetI-like"/>
</dbReference>
<keyword evidence="5 7" id="KW-1133">Transmembrane helix</keyword>
<reference evidence="10" key="1">
    <citation type="submission" date="2018-06" db="EMBL/GenBank/DDBJ databases">
        <title>Description of Blautia argi sp. nov., a new anaerobic isolated from dog feces.</title>
        <authorList>
            <person name="Chang Y.-H."/>
            <person name="Paek J."/>
            <person name="Shin Y."/>
        </authorList>
    </citation>
    <scope>NUCLEOTIDE SEQUENCE [LARGE SCALE GENOMIC DNA]</scope>
    <source>
        <strain evidence="10">KCTC 15426</strain>
    </source>
</reference>
<feature type="transmembrane region" description="Helical" evidence="7">
    <location>
        <begin position="21"/>
        <end position="44"/>
    </location>
</feature>
<evidence type="ECO:0000313" key="10">
    <source>
        <dbReference type="Proteomes" id="UP000250003"/>
    </source>
</evidence>
<dbReference type="CDD" id="cd06261">
    <property type="entry name" value="TM_PBP2"/>
    <property type="match status" value="1"/>
</dbReference>
<dbReference type="AlphaFoldDB" id="A0A2Z4UC62"/>
<evidence type="ECO:0000256" key="1">
    <source>
        <dbReference type="ARBA" id="ARBA00004651"/>
    </source>
</evidence>
<evidence type="ECO:0000256" key="4">
    <source>
        <dbReference type="ARBA" id="ARBA00022692"/>
    </source>
</evidence>
<evidence type="ECO:0000256" key="5">
    <source>
        <dbReference type="ARBA" id="ARBA00022989"/>
    </source>
</evidence>
<evidence type="ECO:0000259" key="8">
    <source>
        <dbReference type="PROSITE" id="PS50928"/>
    </source>
</evidence>
<dbReference type="Proteomes" id="UP000250003">
    <property type="component" value="Chromosome"/>
</dbReference>
<feature type="domain" description="ABC transmembrane type-1" evidence="8">
    <location>
        <begin position="83"/>
        <end position="272"/>
    </location>
</feature>
<feature type="transmembrane region" description="Helical" evidence="7">
    <location>
        <begin position="151"/>
        <end position="172"/>
    </location>
</feature>
<dbReference type="InterPro" id="IPR035906">
    <property type="entry name" value="MetI-like_sf"/>
</dbReference>
<dbReference type="PANTHER" id="PTHR43744">
    <property type="entry name" value="ABC TRANSPORTER PERMEASE PROTEIN MG189-RELATED-RELATED"/>
    <property type="match status" value="1"/>
</dbReference>
<comment type="similarity">
    <text evidence="7">Belongs to the binding-protein-dependent transport system permease family.</text>
</comment>
<dbReference type="GO" id="GO:0055085">
    <property type="term" value="P:transmembrane transport"/>
    <property type="evidence" value="ECO:0007669"/>
    <property type="project" value="InterPro"/>
</dbReference>
<dbReference type="Pfam" id="PF00528">
    <property type="entry name" value="BPD_transp_1"/>
    <property type="match status" value="1"/>
</dbReference>
<proteinExistence type="inferred from homology"/>
<dbReference type="OrthoDB" id="9787837at2"/>